<reference evidence="3" key="1">
    <citation type="journal article" date="2021" name="Nat. Commun.">
        <title>Genetic determinants of endophytism in the Arabidopsis root mycobiome.</title>
        <authorList>
            <person name="Mesny F."/>
            <person name="Miyauchi S."/>
            <person name="Thiergart T."/>
            <person name="Pickel B."/>
            <person name="Atanasova L."/>
            <person name="Karlsson M."/>
            <person name="Huettel B."/>
            <person name="Barry K.W."/>
            <person name="Haridas S."/>
            <person name="Chen C."/>
            <person name="Bauer D."/>
            <person name="Andreopoulos W."/>
            <person name="Pangilinan J."/>
            <person name="LaButti K."/>
            <person name="Riley R."/>
            <person name="Lipzen A."/>
            <person name="Clum A."/>
            <person name="Drula E."/>
            <person name="Henrissat B."/>
            <person name="Kohler A."/>
            <person name="Grigoriev I.V."/>
            <person name="Martin F.M."/>
            <person name="Hacquard S."/>
        </authorList>
    </citation>
    <scope>NUCLEOTIDE SEQUENCE</scope>
    <source>
        <strain evidence="3">MPI-CAGE-AT-0147</strain>
    </source>
</reference>
<dbReference type="PROSITE" id="PS51257">
    <property type="entry name" value="PROKAR_LIPOPROTEIN"/>
    <property type="match status" value="1"/>
</dbReference>
<feature type="non-terminal residue" evidence="3">
    <location>
        <position position="1"/>
    </location>
</feature>
<keyword evidence="1" id="KW-0812">Transmembrane</keyword>
<keyword evidence="1" id="KW-0472">Membrane</keyword>
<dbReference type="AlphaFoldDB" id="A0A9P9E1N9"/>
<feature type="chain" id="PRO_5040281856" description="Extracellular membrane protein CFEM domain-containing protein" evidence="2">
    <location>
        <begin position="20"/>
        <end position="243"/>
    </location>
</feature>
<dbReference type="OrthoDB" id="5089849at2759"/>
<keyword evidence="1" id="KW-1133">Transmembrane helix</keyword>
<feature type="transmembrane region" description="Helical" evidence="1">
    <location>
        <begin position="126"/>
        <end position="152"/>
    </location>
</feature>
<evidence type="ECO:0000256" key="2">
    <source>
        <dbReference type="SAM" id="SignalP"/>
    </source>
</evidence>
<evidence type="ECO:0000313" key="4">
    <source>
        <dbReference type="Proteomes" id="UP000738349"/>
    </source>
</evidence>
<evidence type="ECO:0000313" key="3">
    <source>
        <dbReference type="EMBL" id="KAH7129127.1"/>
    </source>
</evidence>
<gene>
    <name evidence="3" type="ORF">EDB81DRAFT_808761</name>
</gene>
<dbReference type="Proteomes" id="UP000738349">
    <property type="component" value="Unassembled WGS sequence"/>
</dbReference>
<dbReference type="EMBL" id="JAGMUV010000018">
    <property type="protein sequence ID" value="KAH7129127.1"/>
    <property type="molecule type" value="Genomic_DNA"/>
</dbReference>
<keyword evidence="2" id="KW-0732">Signal</keyword>
<organism evidence="3 4">
    <name type="scientific">Dactylonectria macrodidyma</name>
    <dbReference type="NCBI Taxonomy" id="307937"/>
    <lineage>
        <taxon>Eukaryota</taxon>
        <taxon>Fungi</taxon>
        <taxon>Dikarya</taxon>
        <taxon>Ascomycota</taxon>
        <taxon>Pezizomycotina</taxon>
        <taxon>Sordariomycetes</taxon>
        <taxon>Hypocreomycetidae</taxon>
        <taxon>Hypocreales</taxon>
        <taxon>Nectriaceae</taxon>
        <taxon>Dactylonectria</taxon>
    </lineage>
</organism>
<feature type="signal peptide" evidence="2">
    <location>
        <begin position="1"/>
        <end position="19"/>
    </location>
</feature>
<proteinExistence type="predicted"/>
<sequence length="243" mass="26640">MRHLHLLMLLLSGVQTVVACSTTSFNSTYDAYPDCAATCLACEDASYSRNFANNCDYEAGECCTSAYHNVIAETWSCVRTTCGEQVSNDAFGTFVDFCKEKDHALEEKNVPEGYKLPEAEDEGKKFSLSIGAIIGIAIGGVSCIATIIGVIIKYRHYRRKKNNPSIAASVESGNSTQLIHQPQPMTLGFVANAFGRDGGDVNMTYTRNTSTTSLTHGRVVTREVIDVRRIRGEMSARRIVEEI</sequence>
<evidence type="ECO:0000256" key="1">
    <source>
        <dbReference type="SAM" id="Phobius"/>
    </source>
</evidence>
<comment type="caution">
    <text evidence="3">The sequence shown here is derived from an EMBL/GenBank/DDBJ whole genome shotgun (WGS) entry which is preliminary data.</text>
</comment>
<keyword evidence="4" id="KW-1185">Reference proteome</keyword>
<name>A0A9P9E1N9_9HYPO</name>
<evidence type="ECO:0008006" key="5">
    <source>
        <dbReference type="Google" id="ProtNLM"/>
    </source>
</evidence>
<protein>
    <recommendedName>
        <fullName evidence="5">Extracellular membrane protein CFEM domain-containing protein</fullName>
    </recommendedName>
</protein>
<accession>A0A9P9E1N9</accession>